<keyword evidence="5" id="KW-1278">Translocase</keyword>
<dbReference type="InterPro" id="IPR003593">
    <property type="entry name" value="AAA+_ATPase"/>
</dbReference>
<dbReference type="InterPro" id="IPR041701">
    <property type="entry name" value="MetN_ABC"/>
</dbReference>
<dbReference type="PANTHER" id="PTHR43166:SF30">
    <property type="entry name" value="METHIONINE IMPORT ATP-BINDING PROTEIN METN"/>
    <property type="match status" value="1"/>
</dbReference>
<dbReference type="Proteomes" id="UP000051442">
    <property type="component" value="Unassembled WGS sequence"/>
</dbReference>
<evidence type="ECO:0000256" key="3">
    <source>
        <dbReference type="ARBA" id="ARBA00022741"/>
    </source>
</evidence>
<dbReference type="InterPro" id="IPR027417">
    <property type="entry name" value="P-loop_NTPase"/>
</dbReference>
<dbReference type="GO" id="GO:0016887">
    <property type="term" value="F:ATP hydrolysis activity"/>
    <property type="evidence" value="ECO:0007669"/>
    <property type="project" value="InterPro"/>
</dbReference>
<dbReference type="Pfam" id="PF00005">
    <property type="entry name" value="ABC_tran"/>
    <property type="match status" value="1"/>
</dbReference>
<evidence type="ECO:0000256" key="2">
    <source>
        <dbReference type="ARBA" id="ARBA00022475"/>
    </source>
</evidence>
<dbReference type="GO" id="GO:0006865">
    <property type="term" value="P:amino acid transport"/>
    <property type="evidence" value="ECO:0007669"/>
    <property type="project" value="UniProtKB-KW"/>
</dbReference>
<dbReference type="Gene3D" id="3.30.70.260">
    <property type="match status" value="1"/>
</dbReference>
<dbReference type="SMART" id="SM00382">
    <property type="entry name" value="AAA"/>
    <property type="match status" value="1"/>
</dbReference>
<keyword evidence="4" id="KW-0067">ATP-binding</keyword>
<proteinExistence type="predicted"/>
<name>A0A0R2FLE0_9LACO</name>
<keyword evidence="7" id="KW-0472">Membrane</keyword>
<reference evidence="9 10" key="1">
    <citation type="journal article" date="2015" name="Genome Announc.">
        <title>Expanding the biotechnology potential of lactobacilli through comparative genomics of 213 strains and associated genera.</title>
        <authorList>
            <person name="Sun Z."/>
            <person name="Harris H.M."/>
            <person name="McCann A."/>
            <person name="Guo C."/>
            <person name="Argimon S."/>
            <person name="Zhang W."/>
            <person name="Yang X."/>
            <person name="Jeffery I.B."/>
            <person name="Cooney J.C."/>
            <person name="Kagawa T.F."/>
            <person name="Liu W."/>
            <person name="Song Y."/>
            <person name="Salvetti E."/>
            <person name="Wrobel A."/>
            <person name="Rasinkangas P."/>
            <person name="Parkhill J."/>
            <person name="Rea M.C."/>
            <person name="O'Sullivan O."/>
            <person name="Ritari J."/>
            <person name="Douillard F.P."/>
            <person name="Paul Ross R."/>
            <person name="Yang R."/>
            <person name="Briner A.E."/>
            <person name="Felis G.E."/>
            <person name="de Vos W.M."/>
            <person name="Barrangou R."/>
            <person name="Klaenhammer T.R."/>
            <person name="Caufield P.W."/>
            <person name="Cui Y."/>
            <person name="Zhang H."/>
            <person name="O'Toole P.W."/>
        </authorList>
    </citation>
    <scope>NUCLEOTIDE SEQUENCE [LARGE SCALE GENOMIC DNA]</scope>
    <source>
        <strain evidence="9 10">DSM 23365</strain>
    </source>
</reference>
<dbReference type="InterPro" id="IPR045865">
    <property type="entry name" value="ACT-like_dom_sf"/>
</dbReference>
<keyword evidence="6" id="KW-0029">Amino-acid transport</keyword>
<dbReference type="Pfam" id="PF09383">
    <property type="entry name" value="NIL"/>
    <property type="match status" value="1"/>
</dbReference>
<keyword evidence="10" id="KW-1185">Reference proteome</keyword>
<dbReference type="InterPro" id="IPR017871">
    <property type="entry name" value="ABC_transporter-like_CS"/>
</dbReference>
<dbReference type="EMBL" id="AYZM01000050">
    <property type="protein sequence ID" value="KRN26007.1"/>
    <property type="molecule type" value="Genomic_DNA"/>
</dbReference>
<evidence type="ECO:0000256" key="4">
    <source>
        <dbReference type="ARBA" id="ARBA00022840"/>
    </source>
</evidence>
<evidence type="ECO:0000256" key="1">
    <source>
        <dbReference type="ARBA" id="ARBA00022448"/>
    </source>
</evidence>
<dbReference type="GO" id="GO:0005524">
    <property type="term" value="F:ATP binding"/>
    <property type="evidence" value="ECO:0007669"/>
    <property type="project" value="UniProtKB-KW"/>
</dbReference>
<evidence type="ECO:0000256" key="7">
    <source>
        <dbReference type="ARBA" id="ARBA00023136"/>
    </source>
</evidence>
<dbReference type="AlphaFoldDB" id="A0A0R2FLE0"/>
<dbReference type="PROSITE" id="PS50893">
    <property type="entry name" value="ABC_TRANSPORTER_2"/>
    <property type="match status" value="1"/>
</dbReference>
<evidence type="ECO:0000256" key="6">
    <source>
        <dbReference type="ARBA" id="ARBA00022970"/>
    </source>
</evidence>
<dbReference type="SMART" id="SM00930">
    <property type="entry name" value="NIL"/>
    <property type="match status" value="1"/>
</dbReference>
<dbReference type="SUPFAM" id="SSF55021">
    <property type="entry name" value="ACT-like"/>
    <property type="match status" value="1"/>
</dbReference>
<accession>A0A0R2FLE0</accession>
<dbReference type="CDD" id="cd03258">
    <property type="entry name" value="ABC_MetN_methionine_transporter"/>
    <property type="match status" value="1"/>
</dbReference>
<sequence length="361" mass="39770">MSEMPEATQNAIELKDISVTFKNSGQELHAVDHVDVQIKRGDIYGIIGYSGAGKSTLVRVINLLQRPTEGTVTVNGEEIQNLPAAGLRQARKKVGMIFQHFNLMKSRTVLGNVEYPLLSQKISKRDRIDRAQELLKLVGLEEYADTYPSKLSGGQKQRVAIARALASNPEILISDEATSALDPKTTKSILELLKKLNDDLGLTIVLITHEMQVIKSICHNVAVMDAGRIIERGPVAKVFTDPQAPLTNDFVETSTNVKDAIERITSTIDIEGFNDDQELMYFNFIGNSTQQGIVSQFSQQYKVDVNILFANIDQIDGQNVGYMIAVITGNLEVFNDAIRQLKGEGVKARILNGKATKGVEV</sequence>
<dbReference type="InterPro" id="IPR003439">
    <property type="entry name" value="ABC_transporter-like_ATP-bd"/>
</dbReference>
<evidence type="ECO:0000259" key="8">
    <source>
        <dbReference type="PROSITE" id="PS50893"/>
    </source>
</evidence>
<evidence type="ECO:0000313" key="10">
    <source>
        <dbReference type="Proteomes" id="UP000051442"/>
    </source>
</evidence>
<dbReference type="InterPro" id="IPR018449">
    <property type="entry name" value="NIL_domain"/>
</dbReference>
<dbReference type="InterPro" id="IPR050086">
    <property type="entry name" value="MetN_ABC_transporter-like"/>
</dbReference>
<feature type="domain" description="ABC transporter" evidence="8">
    <location>
        <begin position="12"/>
        <end position="251"/>
    </location>
</feature>
<dbReference type="PATRIC" id="fig|1423804.4.peg.7"/>
<gene>
    <name evidence="9" type="ORF">FD14_GL000006</name>
</gene>
<dbReference type="Gene3D" id="3.40.50.300">
    <property type="entry name" value="P-loop containing nucleotide triphosphate hydrolases"/>
    <property type="match status" value="1"/>
</dbReference>
<dbReference type="STRING" id="1423804.FD14_GL000006"/>
<protein>
    <submittedName>
        <fullName evidence="9">Abc superfamily atp binding cassette transporter, binding protein</fullName>
    </submittedName>
</protein>
<comment type="caution">
    <text evidence="9">The sequence shown here is derived from an EMBL/GenBank/DDBJ whole genome shotgun (WGS) entry which is preliminary data.</text>
</comment>
<dbReference type="PROSITE" id="PS00211">
    <property type="entry name" value="ABC_TRANSPORTER_1"/>
    <property type="match status" value="1"/>
</dbReference>
<keyword evidence="2" id="KW-1003">Cell membrane</keyword>
<evidence type="ECO:0000313" key="9">
    <source>
        <dbReference type="EMBL" id="KRN26007.1"/>
    </source>
</evidence>
<dbReference type="PANTHER" id="PTHR43166">
    <property type="entry name" value="AMINO ACID IMPORT ATP-BINDING PROTEIN"/>
    <property type="match status" value="1"/>
</dbReference>
<keyword evidence="1" id="KW-0813">Transport</keyword>
<dbReference type="SUPFAM" id="SSF52540">
    <property type="entry name" value="P-loop containing nucleoside triphosphate hydrolases"/>
    <property type="match status" value="1"/>
</dbReference>
<organism evidence="9 10">
    <name type="scientific">Secundilactobacillus similis DSM 23365 = JCM 2765</name>
    <dbReference type="NCBI Taxonomy" id="1423804"/>
    <lineage>
        <taxon>Bacteria</taxon>
        <taxon>Bacillati</taxon>
        <taxon>Bacillota</taxon>
        <taxon>Bacilli</taxon>
        <taxon>Lactobacillales</taxon>
        <taxon>Lactobacillaceae</taxon>
        <taxon>Secundilactobacillus</taxon>
    </lineage>
</organism>
<keyword evidence="3" id="KW-0547">Nucleotide-binding</keyword>
<evidence type="ECO:0000256" key="5">
    <source>
        <dbReference type="ARBA" id="ARBA00022967"/>
    </source>
</evidence>